<accession>A0A0D2IJ68</accession>
<organism evidence="1 2">
    <name type="scientific">Rhinocladiella mackenziei CBS 650.93</name>
    <dbReference type="NCBI Taxonomy" id="1442369"/>
    <lineage>
        <taxon>Eukaryota</taxon>
        <taxon>Fungi</taxon>
        <taxon>Dikarya</taxon>
        <taxon>Ascomycota</taxon>
        <taxon>Pezizomycotina</taxon>
        <taxon>Eurotiomycetes</taxon>
        <taxon>Chaetothyriomycetidae</taxon>
        <taxon>Chaetothyriales</taxon>
        <taxon>Herpotrichiellaceae</taxon>
        <taxon>Rhinocladiella</taxon>
    </lineage>
</organism>
<reference evidence="1 2" key="1">
    <citation type="submission" date="2015-01" db="EMBL/GenBank/DDBJ databases">
        <title>The Genome Sequence of Rhinocladiella mackenzie CBS 650.93.</title>
        <authorList>
            <consortium name="The Broad Institute Genomics Platform"/>
            <person name="Cuomo C."/>
            <person name="de Hoog S."/>
            <person name="Gorbushina A."/>
            <person name="Stielow B."/>
            <person name="Teixiera M."/>
            <person name="Abouelleil A."/>
            <person name="Chapman S.B."/>
            <person name="Priest M."/>
            <person name="Young S.K."/>
            <person name="Wortman J."/>
            <person name="Nusbaum C."/>
            <person name="Birren B."/>
        </authorList>
    </citation>
    <scope>NUCLEOTIDE SEQUENCE [LARGE SCALE GENOMIC DNA]</scope>
    <source>
        <strain evidence="1 2">CBS 650.93</strain>
    </source>
</reference>
<evidence type="ECO:0000313" key="2">
    <source>
        <dbReference type="Proteomes" id="UP000053617"/>
    </source>
</evidence>
<proteinExistence type="predicted"/>
<dbReference type="EMBL" id="KN847479">
    <property type="protein sequence ID" value="KIX03316.1"/>
    <property type="molecule type" value="Genomic_DNA"/>
</dbReference>
<dbReference type="Proteomes" id="UP000053617">
    <property type="component" value="Unassembled WGS sequence"/>
</dbReference>
<dbReference type="VEuPathDB" id="FungiDB:Z518_06868"/>
<keyword evidence="2" id="KW-1185">Reference proteome</keyword>
<gene>
    <name evidence="1" type="ORF">Z518_06868</name>
</gene>
<dbReference type="OrthoDB" id="4152742at2759"/>
<protein>
    <submittedName>
        <fullName evidence="1">Uncharacterized protein</fullName>
    </submittedName>
</protein>
<sequence>MAKTFPLWRFTAHGNLESQSGGPGYIEIYEGPPMAFKIRYALQDSDSNSCKIPVFNKYVTIPSPLFSMRVETEKLSSIEGTSALGLLLSSLFAALAPISFCQLAIQTLPFGVRIEKSTTPSSTQPDISSMLETRFTPDASQQMRDNIAAQTIVVRASLKKPGSTRKGL</sequence>
<evidence type="ECO:0000313" key="1">
    <source>
        <dbReference type="EMBL" id="KIX03316.1"/>
    </source>
</evidence>
<dbReference type="STRING" id="1442369.A0A0D2IJ68"/>
<name>A0A0D2IJ68_9EURO</name>
<dbReference type="RefSeq" id="XP_013270452.1">
    <property type="nucleotide sequence ID" value="XM_013414998.1"/>
</dbReference>
<dbReference type="AlphaFoldDB" id="A0A0D2IJ68"/>
<dbReference type="HOGENOM" id="CLU_1587415_0_0_1"/>
<dbReference type="GeneID" id="25294939"/>